<dbReference type="InterPro" id="IPR011006">
    <property type="entry name" value="CheY-like_superfamily"/>
</dbReference>
<keyword evidence="6" id="KW-1185">Reference proteome</keyword>
<dbReference type="Gene3D" id="3.40.50.2300">
    <property type="match status" value="1"/>
</dbReference>
<dbReference type="InterPro" id="IPR001789">
    <property type="entry name" value="Sig_transdc_resp-reg_receiver"/>
</dbReference>
<feature type="region of interest" description="Disordered" evidence="3">
    <location>
        <begin position="512"/>
        <end position="557"/>
    </location>
</feature>
<dbReference type="OrthoDB" id="236568at2"/>
<dbReference type="PROSITE" id="PS50110">
    <property type="entry name" value="RESPONSE_REGULATORY"/>
    <property type="match status" value="1"/>
</dbReference>
<organism evidence="5 6">
    <name type="scientific">Roseimaritima ulvae</name>
    <dbReference type="NCBI Taxonomy" id="980254"/>
    <lineage>
        <taxon>Bacteria</taxon>
        <taxon>Pseudomonadati</taxon>
        <taxon>Planctomycetota</taxon>
        <taxon>Planctomycetia</taxon>
        <taxon>Pirellulales</taxon>
        <taxon>Pirellulaceae</taxon>
        <taxon>Roseimaritima</taxon>
    </lineage>
</organism>
<feature type="compositionally biased region" description="Low complexity" evidence="3">
    <location>
        <begin position="515"/>
        <end position="557"/>
    </location>
</feature>
<dbReference type="KEGG" id="rul:UC8_30620"/>
<reference evidence="5 6" key="1">
    <citation type="submission" date="2019-08" db="EMBL/GenBank/DDBJ databases">
        <title>Deep-cultivation of Planctomycetes and their phenomic and genomic characterization uncovers novel biology.</title>
        <authorList>
            <person name="Wiegand S."/>
            <person name="Jogler M."/>
            <person name="Boedeker C."/>
            <person name="Pinto D."/>
            <person name="Vollmers J."/>
            <person name="Rivas-Marin E."/>
            <person name="Kohn T."/>
            <person name="Peeters S.H."/>
            <person name="Heuer A."/>
            <person name="Rast P."/>
            <person name="Oberbeckmann S."/>
            <person name="Bunk B."/>
            <person name="Jeske O."/>
            <person name="Meyerdierks A."/>
            <person name="Storesund J.E."/>
            <person name="Kallscheuer N."/>
            <person name="Luecker S."/>
            <person name="Lage O.M."/>
            <person name="Pohl T."/>
            <person name="Merkel B.J."/>
            <person name="Hornburger P."/>
            <person name="Mueller R.-W."/>
            <person name="Bruemmer F."/>
            <person name="Labrenz M."/>
            <person name="Spormann A.M."/>
            <person name="Op den Camp H."/>
            <person name="Overmann J."/>
            <person name="Amann R."/>
            <person name="Jetten M.S.M."/>
            <person name="Mascher T."/>
            <person name="Medema M.H."/>
            <person name="Devos D.P."/>
            <person name="Kaster A.-K."/>
            <person name="Ovreas L."/>
            <person name="Rohde M."/>
            <person name="Galperin M.Y."/>
            <person name="Jogler C."/>
        </authorList>
    </citation>
    <scope>NUCLEOTIDE SEQUENCE [LARGE SCALE GENOMIC DNA]</scope>
    <source>
        <strain evidence="5 6">UC8</strain>
    </source>
</reference>
<evidence type="ECO:0000256" key="3">
    <source>
        <dbReference type="SAM" id="MobiDB-lite"/>
    </source>
</evidence>
<feature type="domain" description="Response regulatory" evidence="4">
    <location>
        <begin position="5"/>
        <end position="121"/>
    </location>
</feature>
<dbReference type="Pfam" id="PF00072">
    <property type="entry name" value="Response_reg"/>
    <property type="match status" value="1"/>
</dbReference>
<evidence type="ECO:0000256" key="1">
    <source>
        <dbReference type="ARBA" id="ARBA00022553"/>
    </source>
</evidence>
<dbReference type="PANTHER" id="PTHR44591">
    <property type="entry name" value="STRESS RESPONSE REGULATOR PROTEIN 1"/>
    <property type="match status" value="1"/>
</dbReference>
<dbReference type="Pfam" id="PF14332">
    <property type="entry name" value="DUF4388"/>
    <property type="match status" value="1"/>
</dbReference>
<evidence type="ECO:0000256" key="2">
    <source>
        <dbReference type="PROSITE-ProRule" id="PRU00169"/>
    </source>
</evidence>
<keyword evidence="1 2" id="KW-0597">Phosphoprotein</keyword>
<dbReference type="AlphaFoldDB" id="A0A5B9QPZ7"/>
<dbReference type="SMART" id="SM00448">
    <property type="entry name" value="REC"/>
    <property type="match status" value="1"/>
</dbReference>
<gene>
    <name evidence="5" type="primary">yycF_2</name>
    <name evidence="5" type="ORF">UC8_30620</name>
</gene>
<proteinExistence type="predicted"/>
<evidence type="ECO:0000259" key="4">
    <source>
        <dbReference type="PROSITE" id="PS50110"/>
    </source>
</evidence>
<evidence type="ECO:0000313" key="5">
    <source>
        <dbReference type="EMBL" id="QEG41044.1"/>
    </source>
</evidence>
<evidence type="ECO:0000313" key="6">
    <source>
        <dbReference type="Proteomes" id="UP000325286"/>
    </source>
</evidence>
<dbReference type="GO" id="GO:0000160">
    <property type="term" value="P:phosphorelay signal transduction system"/>
    <property type="evidence" value="ECO:0007669"/>
    <property type="project" value="InterPro"/>
</dbReference>
<dbReference type="RefSeq" id="WP_068133889.1">
    <property type="nucleotide sequence ID" value="NZ_CP042914.1"/>
</dbReference>
<dbReference type="Proteomes" id="UP000325286">
    <property type="component" value="Chromosome"/>
</dbReference>
<dbReference type="InterPro" id="IPR025497">
    <property type="entry name" value="PatA-like_N"/>
</dbReference>
<sequence length="557" mass="60867">MSDKTVLVIDDSATIRKLVDTHLSPVGYRVVLAPNAEEGLQLALDVQPDLILLDHQLPGTTGYDVCCQLVEQHELARIPVVVSSTLRKKAYAEYVDMDNVVDMLPKPYTEELLRTTVANALDTAAMIVSSQSDGTAVPEVIQQMDEAALSGSLACFGIRELLDFLNNGRKQGVLEVEADRARIRFHLDKGRIQGVYAAGIDAEQVELMMDRLPKSLQNLAPVLKMTIGGRSCAEVDGFVQLLDQKVLDPRLMTKLLRYQAAMLVRYAFTRKLTVFRFEAGHVDNSLQKSLPLDISLLALLVEGEIHGSDSDEAVAENQTYVRRAIRGQNLDRAGLSARHMKVLQTLAEPKDAQQLADTLGWNTDEVHQVLRGFLLAELVEQRTQAVAGQFVVFEPNAMAAQNLRSSIEESDHRYGGKVVRDKLALQLVLKRAVPHTLVFAADDDLSLQLMQQLFSKQTPQSERIRRVAILAADTPAKTFPWHDRIGFIPDAVIARPCTAELLFRAMDRLHTGKQSPATARPEAAAPTAGAATADASPAPTPAPSLATATAAAPGVQS</sequence>
<accession>A0A5B9QPZ7</accession>
<protein>
    <submittedName>
        <fullName evidence="5">Transcriptional regulatory protein YycF</fullName>
    </submittedName>
</protein>
<dbReference type="PANTHER" id="PTHR44591:SF3">
    <property type="entry name" value="RESPONSE REGULATORY DOMAIN-CONTAINING PROTEIN"/>
    <property type="match status" value="1"/>
</dbReference>
<dbReference type="SUPFAM" id="SSF52172">
    <property type="entry name" value="CheY-like"/>
    <property type="match status" value="1"/>
</dbReference>
<feature type="modified residue" description="4-aspartylphosphate" evidence="2">
    <location>
        <position position="54"/>
    </location>
</feature>
<name>A0A5B9QPZ7_9BACT</name>
<dbReference type="InterPro" id="IPR050595">
    <property type="entry name" value="Bact_response_regulator"/>
</dbReference>
<dbReference type="EMBL" id="CP042914">
    <property type="protein sequence ID" value="QEG41044.1"/>
    <property type="molecule type" value="Genomic_DNA"/>
</dbReference>